<name>A0AAN0VZS9_9VIBR</name>
<protein>
    <submittedName>
        <fullName evidence="1">Uncharacterized protein</fullName>
    </submittedName>
</protein>
<dbReference type="InterPro" id="IPR052726">
    <property type="entry name" value="Phage_Baseplate_Hub"/>
</dbReference>
<gene>
    <name evidence="1" type="ORF">IX92_20300</name>
</gene>
<evidence type="ECO:0000313" key="1">
    <source>
        <dbReference type="EMBL" id="AIW21353.1"/>
    </source>
</evidence>
<dbReference type="PIRSF" id="PIRSF020481">
    <property type="entry name" value="BAP"/>
    <property type="match status" value="1"/>
</dbReference>
<organism evidence="1 2">
    <name type="scientific">Vibrio coralliilyticus</name>
    <dbReference type="NCBI Taxonomy" id="190893"/>
    <lineage>
        <taxon>Bacteria</taxon>
        <taxon>Pseudomonadati</taxon>
        <taxon>Pseudomonadota</taxon>
        <taxon>Gammaproteobacteria</taxon>
        <taxon>Vibrionales</taxon>
        <taxon>Vibrionaceae</taxon>
        <taxon>Vibrio</taxon>
    </lineage>
</organism>
<dbReference type="AlphaFoldDB" id="A0AAN0VZS9"/>
<reference evidence="1 2" key="1">
    <citation type="submission" date="2014-10" db="EMBL/GenBank/DDBJ databases">
        <title>The Complete Genome Sequence for the Shellfish Pathogen Vibrio coralliilyticus RE98 Isolated from a Shellfish Hatchery.</title>
        <authorList>
            <person name="Richards G.P."/>
            <person name="Bono J.L."/>
            <person name="Watson M.A."/>
            <person name="Needleman D.S."/>
        </authorList>
    </citation>
    <scope>NUCLEOTIDE SEQUENCE [LARGE SCALE GENOMIC DNA]</scope>
    <source>
        <strain evidence="1 2">RE98</strain>
    </source>
</reference>
<keyword evidence="2" id="KW-1185">Reference proteome</keyword>
<proteinExistence type="predicted"/>
<dbReference type="PANTHER" id="PTHR35862:SF1">
    <property type="entry name" value="FELS-2 PROPHAGE PROTEIN"/>
    <property type="match status" value="1"/>
</dbReference>
<dbReference type="EMBL" id="CP009618">
    <property type="protein sequence ID" value="AIW21353.1"/>
    <property type="molecule type" value="Genomic_DNA"/>
</dbReference>
<dbReference type="Proteomes" id="UP000030081">
    <property type="component" value="Chromosome 2"/>
</dbReference>
<dbReference type="RefSeq" id="WP_043010312.1">
    <property type="nucleotide sequence ID" value="NZ_CP009618.1"/>
</dbReference>
<evidence type="ECO:0000313" key="2">
    <source>
        <dbReference type="Proteomes" id="UP000030081"/>
    </source>
</evidence>
<accession>A0AAN0VZS9</accession>
<dbReference type="PANTHER" id="PTHR35862">
    <property type="entry name" value="FELS-2 PROPHAGE PROTEIN"/>
    <property type="match status" value="1"/>
</dbReference>
<sequence length="296" mass="32913">MSTYDFRNLPPPEVKEKLDVEAIFQQKKAKFKEFYPDWNAEVESDPSMKHLELSAYDEVIQRQRVNDAALSVMIPWSKKKDLEGTAAFFGLKREIIQEGDDTVNPPIEPVMESDDSLAGRCVLSWHGLSTAGAPKSYVYHARSASPFIKDAKPHRMDGRNVKIVLLSHEGNGTPTEATRSTVQTHFEREDVRPLCVTPHGVAANIQEFELHPKLYILSGHVEDTVLKTALANTKAELDKAHKIGGKVSHAALYKALKVEGVDDVDLNGFEPIVCDPFSAPYCTALTVSKAKEEVTQ</sequence>
<dbReference type="InterPro" id="IPR014507">
    <property type="entry name" value="Baseplate_assembly_J_pred"/>
</dbReference>
<dbReference type="KEGG" id="vcy:IX92_20300"/>